<dbReference type="EMBL" id="LR796245">
    <property type="protein sequence ID" value="CAB4130918.1"/>
    <property type="molecule type" value="Genomic_DNA"/>
</dbReference>
<gene>
    <name evidence="1" type="ORF">UFOVP129_35</name>
</gene>
<name>A0A6J5L8B0_9CAUD</name>
<reference evidence="1" key="1">
    <citation type="submission" date="2020-04" db="EMBL/GenBank/DDBJ databases">
        <authorList>
            <person name="Chiriac C."/>
            <person name="Salcher M."/>
            <person name="Ghai R."/>
            <person name="Kavagutti S V."/>
        </authorList>
    </citation>
    <scope>NUCLEOTIDE SEQUENCE</scope>
</reference>
<sequence length="77" mass="9120">MKAIYYNNIPHPTHFNSVNGNVYKTDIRYFEKGKCCKIITVLRRFCANDTNTNGWRIIDNGIEIEMPLWIKNKIELK</sequence>
<evidence type="ECO:0000313" key="1">
    <source>
        <dbReference type="EMBL" id="CAB4130918.1"/>
    </source>
</evidence>
<accession>A0A6J5L8B0</accession>
<protein>
    <submittedName>
        <fullName evidence="1">Uncharacterized protein</fullName>
    </submittedName>
</protein>
<proteinExistence type="predicted"/>
<organism evidence="1">
    <name type="scientific">uncultured Caudovirales phage</name>
    <dbReference type="NCBI Taxonomy" id="2100421"/>
    <lineage>
        <taxon>Viruses</taxon>
        <taxon>Duplodnaviria</taxon>
        <taxon>Heunggongvirae</taxon>
        <taxon>Uroviricota</taxon>
        <taxon>Caudoviricetes</taxon>
        <taxon>Peduoviridae</taxon>
        <taxon>Maltschvirus</taxon>
        <taxon>Maltschvirus maltsch</taxon>
    </lineage>
</organism>